<name>A0A009Q794_ACIBA</name>
<dbReference type="RefSeq" id="WP_077670525.1">
    <property type="nucleotide sequence ID" value="NZ_JEXD01000034.1"/>
</dbReference>
<dbReference type="Pfam" id="PF03573">
    <property type="entry name" value="OprD"/>
    <property type="match status" value="1"/>
</dbReference>
<dbReference type="AlphaFoldDB" id="A0A009Q794"/>
<dbReference type="GO" id="GO:0015288">
    <property type="term" value="F:porin activity"/>
    <property type="evidence" value="ECO:0007669"/>
    <property type="project" value="TreeGrafter"/>
</dbReference>
<proteinExistence type="inferred from homology"/>
<dbReference type="EMBL" id="JEXD01000034">
    <property type="protein sequence ID" value="EXC05598.1"/>
    <property type="molecule type" value="Genomic_DNA"/>
</dbReference>
<comment type="similarity">
    <text evidence="1">Belongs to the outer membrane porin (Opr) (TC 1.B.25) family.</text>
</comment>
<dbReference type="PANTHER" id="PTHR34596:SF2">
    <property type="entry name" value="CHITOPORIN"/>
    <property type="match status" value="1"/>
</dbReference>
<evidence type="ECO:0000313" key="4">
    <source>
        <dbReference type="EMBL" id="EXC05598.1"/>
    </source>
</evidence>
<dbReference type="PANTHER" id="PTHR34596">
    <property type="entry name" value="CHITOPORIN"/>
    <property type="match status" value="1"/>
</dbReference>
<accession>A0A009Q794</accession>
<sequence>MIENILNKRISYLRYLAVLGGILFHNSVYADSKNTFIEDTSAEIKLRNFYMNRDYQKNRVRDTGEAWTQSFIADFKSGYTSGKIGIGLDFLGLYSFKIRGEDNEIGTQLLPVKENNIQEDDFGRLAIAVKGKASNTELKVGEWSPVLPILRSDDGRSLPQTFEGWQLTSSEFKNLKVHLGQFYKNSPRDSERMKDMYLTSRSSATSDQFNFIGLDYSFNEKNDQISIWYSQLKDIYQQNYFQYTKSIPIDSMNLKWNVGYLYGTEHGDAKAGQLDNQALYSTLSLANKYQKVSFSAQQMMGKDEFLRVNGTSGFTLANDSFTSSYDNPKESSWQIRHDFNFGKFNLPDLNLMNRYIYGNGIENSQTKDGREHGFETEISYTIKTGWLKSLSIKARHSEIRRNWGNTNSFNDNRLILSYTIPVFN</sequence>
<organism evidence="4 5">
    <name type="scientific">Acinetobacter baumannii 625974</name>
    <dbReference type="NCBI Taxonomy" id="1310607"/>
    <lineage>
        <taxon>Bacteria</taxon>
        <taxon>Pseudomonadati</taxon>
        <taxon>Pseudomonadota</taxon>
        <taxon>Gammaproteobacteria</taxon>
        <taxon>Moraxellales</taxon>
        <taxon>Moraxellaceae</taxon>
        <taxon>Acinetobacter</taxon>
        <taxon>Acinetobacter calcoaceticus/baumannii complex</taxon>
    </lineage>
</organism>
<keyword evidence="2" id="KW-0813">Transport</keyword>
<dbReference type="Gene3D" id="2.40.160.10">
    <property type="entry name" value="Porin"/>
    <property type="match status" value="1"/>
</dbReference>
<protein>
    <submittedName>
        <fullName evidence="4">BenF-like porin</fullName>
    </submittedName>
</protein>
<evidence type="ECO:0000313" key="5">
    <source>
        <dbReference type="Proteomes" id="UP000021108"/>
    </source>
</evidence>
<dbReference type="InterPro" id="IPR023614">
    <property type="entry name" value="Porin_dom_sf"/>
</dbReference>
<reference evidence="4 5" key="1">
    <citation type="submission" date="2014-02" db="EMBL/GenBank/DDBJ databases">
        <title>Comparative genomics and transcriptomics to identify genetic mechanisms underlying the emergence of carbapenem resistant Acinetobacter baumannii (CRAb).</title>
        <authorList>
            <person name="Harris A.D."/>
            <person name="Johnson K.J."/>
            <person name="George J."/>
            <person name="Shefchek K."/>
            <person name="Daugherty S.C."/>
            <person name="Parankush S."/>
            <person name="Sadzewicz L."/>
            <person name="Tallon L."/>
            <person name="Sengamalay N."/>
            <person name="Hazen T.H."/>
            <person name="Rasko D.A."/>
        </authorList>
    </citation>
    <scope>NUCLEOTIDE SEQUENCE [LARGE SCALE GENOMIC DNA]</scope>
    <source>
        <strain evidence="4 5">625974</strain>
    </source>
</reference>
<keyword evidence="3" id="KW-0732">Signal</keyword>
<evidence type="ECO:0000256" key="2">
    <source>
        <dbReference type="ARBA" id="ARBA00022448"/>
    </source>
</evidence>
<gene>
    <name evidence="4" type="ORF">J506_3126</name>
</gene>
<evidence type="ECO:0000256" key="3">
    <source>
        <dbReference type="ARBA" id="ARBA00022729"/>
    </source>
</evidence>
<comment type="caution">
    <text evidence="4">The sequence shown here is derived from an EMBL/GenBank/DDBJ whole genome shotgun (WGS) entry which is preliminary data.</text>
</comment>
<dbReference type="PATRIC" id="fig|1310607.3.peg.3026"/>
<evidence type="ECO:0000256" key="1">
    <source>
        <dbReference type="ARBA" id="ARBA00009075"/>
    </source>
</evidence>
<dbReference type="GO" id="GO:0016020">
    <property type="term" value="C:membrane"/>
    <property type="evidence" value="ECO:0007669"/>
    <property type="project" value="InterPro"/>
</dbReference>
<dbReference type="Proteomes" id="UP000021108">
    <property type="component" value="Unassembled WGS sequence"/>
</dbReference>
<dbReference type="InterPro" id="IPR005318">
    <property type="entry name" value="OM_porin_bac"/>
</dbReference>